<keyword evidence="2" id="KW-1185">Reference proteome</keyword>
<sequence length="79" mass="8208">MILSLWKCDTSAHLGKTFRHVSQTSSKIELLAFACGKASKPGTPSSNKQEKGCTLVSGALNTAALGRWGSSSLVGDGNL</sequence>
<protein>
    <submittedName>
        <fullName evidence="1">Uncharacterized protein</fullName>
    </submittedName>
</protein>
<evidence type="ECO:0000313" key="2">
    <source>
        <dbReference type="Proteomes" id="UP000828390"/>
    </source>
</evidence>
<proteinExistence type="predicted"/>
<reference evidence="1" key="2">
    <citation type="submission" date="2020-11" db="EMBL/GenBank/DDBJ databases">
        <authorList>
            <person name="McCartney M.A."/>
            <person name="Auch B."/>
            <person name="Kono T."/>
            <person name="Mallez S."/>
            <person name="Becker A."/>
            <person name="Gohl D.M."/>
            <person name="Silverstein K.A.T."/>
            <person name="Koren S."/>
            <person name="Bechman K.B."/>
            <person name="Herman A."/>
            <person name="Abrahante J.E."/>
            <person name="Garbe J."/>
        </authorList>
    </citation>
    <scope>NUCLEOTIDE SEQUENCE</scope>
    <source>
        <strain evidence="1">Duluth1</strain>
        <tissue evidence="1">Whole animal</tissue>
    </source>
</reference>
<dbReference type="EMBL" id="JAIWYP010000002">
    <property type="protein sequence ID" value="KAH3870365.1"/>
    <property type="molecule type" value="Genomic_DNA"/>
</dbReference>
<accession>A0A9D4M402</accession>
<name>A0A9D4M402_DREPO</name>
<gene>
    <name evidence="1" type="ORF">DPMN_033548</name>
</gene>
<organism evidence="1 2">
    <name type="scientific">Dreissena polymorpha</name>
    <name type="common">Zebra mussel</name>
    <name type="synonym">Mytilus polymorpha</name>
    <dbReference type="NCBI Taxonomy" id="45954"/>
    <lineage>
        <taxon>Eukaryota</taxon>
        <taxon>Metazoa</taxon>
        <taxon>Spiralia</taxon>
        <taxon>Lophotrochozoa</taxon>
        <taxon>Mollusca</taxon>
        <taxon>Bivalvia</taxon>
        <taxon>Autobranchia</taxon>
        <taxon>Heteroconchia</taxon>
        <taxon>Euheterodonta</taxon>
        <taxon>Imparidentia</taxon>
        <taxon>Neoheterodontei</taxon>
        <taxon>Myida</taxon>
        <taxon>Dreissenoidea</taxon>
        <taxon>Dreissenidae</taxon>
        <taxon>Dreissena</taxon>
    </lineage>
</organism>
<dbReference type="Proteomes" id="UP000828390">
    <property type="component" value="Unassembled WGS sequence"/>
</dbReference>
<evidence type="ECO:0000313" key="1">
    <source>
        <dbReference type="EMBL" id="KAH3870365.1"/>
    </source>
</evidence>
<reference evidence="1" key="1">
    <citation type="journal article" date="2019" name="bioRxiv">
        <title>The Genome of the Zebra Mussel, Dreissena polymorpha: A Resource for Invasive Species Research.</title>
        <authorList>
            <person name="McCartney M.A."/>
            <person name="Auch B."/>
            <person name="Kono T."/>
            <person name="Mallez S."/>
            <person name="Zhang Y."/>
            <person name="Obille A."/>
            <person name="Becker A."/>
            <person name="Abrahante J.E."/>
            <person name="Garbe J."/>
            <person name="Badalamenti J.P."/>
            <person name="Herman A."/>
            <person name="Mangelson H."/>
            <person name="Liachko I."/>
            <person name="Sullivan S."/>
            <person name="Sone E.D."/>
            <person name="Koren S."/>
            <person name="Silverstein K.A.T."/>
            <person name="Beckman K.B."/>
            <person name="Gohl D.M."/>
        </authorList>
    </citation>
    <scope>NUCLEOTIDE SEQUENCE</scope>
    <source>
        <strain evidence="1">Duluth1</strain>
        <tissue evidence="1">Whole animal</tissue>
    </source>
</reference>
<comment type="caution">
    <text evidence="1">The sequence shown here is derived from an EMBL/GenBank/DDBJ whole genome shotgun (WGS) entry which is preliminary data.</text>
</comment>
<dbReference type="AlphaFoldDB" id="A0A9D4M402"/>